<dbReference type="RefSeq" id="WP_084287046.1">
    <property type="nucleotide sequence ID" value="NZ_FWYB01000001.1"/>
</dbReference>
<name>A0A1W2ACB4_9SPHI</name>
<dbReference type="EMBL" id="FWYB01000001">
    <property type="protein sequence ID" value="SMC58365.1"/>
    <property type="molecule type" value="Genomic_DNA"/>
</dbReference>
<dbReference type="GO" id="GO:0016989">
    <property type="term" value="F:sigma factor antagonist activity"/>
    <property type="evidence" value="ECO:0007669"/>
    <property type="project" value="TreeGrafter"/>
</dbReference>
<keyword evidence="1" id="KW-0472">Membrane</keyword>
<dbReference type="Gene3D" id="3.55.50.30">
    <property type="match status" value="1"/>
</dbReference>
<dbReference type="FunFam" id="2.60.120.1440:FF:000001">
    <property type="entry name" value="Putative anti-sigma factor"/>
    <property type="match status" value="1"/>
</dbReference>
<feature type="domain" description="FecR protein" evidence="2">
    <location>
        <begin position="171"/>
        <end position="266"/>
    </location>
</feature>
<evidence type="ECO:0000313" key="5">
    <source>
        <dbReference type="Proteomes" id="UP000192678"/>
    </source>
</evidence>
<dbReference type="PIRSF" id="PIRSF018266">
    <property type="entry name" value="FecR"/>
    <property type="match status" value="1"/>
</dbReference>
<gene>
    <name evidence="4" type="ORF">SAMN04488101_101479</name>
</gene>
<sequence>MEKPDAKDLLANYLAGKSTEEEAALLESWHLDYELDDVATITPEDQSKDLDEVWNALEQRELVSKRIVMWPKMAVAAAVILVTGLALFFYLQQSKPVEQITNTVADIPPGKNDAVLTLSNGQKIVLNETGEGEIASQAGISITKDKDGTIVYHSNASAGAKLNSGELLYNTITTPRGGKYQLNLPDGSKVWLNAGSSLKYPVVFAENERRVELSGEAYFEVSKDKKRPFYVNTDRQGLKVLGTHFNINAFRDEPETTTTLLEGSVKIIPVYKNVTNLALRDVVLSPGQQSVVGRTVTVSKANLEEAISWKNGMFQFNDTDLSSVMRQASRWYDVDVVYKGGVPAIKFSGEVSRNVNASAFLDMLKYLDIKFSIENVDGRKRIVVSR</sequence>
<dbReference type="InterPro" id="IPR012373">
    <property type="entry name" value="Ferrdict_sens_TM"/>
</dbReference>
<feature type="transmembrane region" description="Helical" evidence="1">
    <location>
        <begin position="73"/>
        <end position="91"/>
    </location>
</feature>
<evidence type="ECO:0000259" key="3">
    <source>
        <dbReference type="Pfam" id="PF16344"/>
    </source>
</evidence>
<dbReference type="STRING" id="475255.SAMN04488101_101479"/>
<keyword evidence="5" id="KW-1185">Reference proteome</keyword>
<dbReference type="Gene3D" id="2.60.120.1440">
    <property type="match status" value="1"/>
</dbReference>
<dbReference type="PANTHER" id="PTHR30273">
    <property type="entry name" value="PERIPLASMIC SIGNAL SENSOR AND SIGMA FACTOR ACTIVATOR FECR-RELATED"/>
    <property type="match status" value="1"/>
</dbReference>
<evidence type="ECO:0000313" key="4">
    <source>
        <dbReference type="EMBL" id="SMC58365.1"/>
    </source>
</evidence>
<reference evidence="4 5" key="1">
    <citation type="submission" date="2017-04" db="EMBL/GenBank/DDBJ databases">
        <authorList>
            <person name="Afonso C.L."/>
            <person name="Miller P.J."/>
            <person name="Scott M.A."/>
            <person name="Spackman E."/>
            <person name="Goraichik I."/>
            <person name="Dimitrov K.M."/>
            <person name="Suarez D.L."/>
            <person name="Swayne D.E."/>
        </authorList>
    </citation>
    <scope>NUCLEOTIDE SEQUENCE [LARGE SCALE GENOMIC DNA]</scope>
    <source>
        <strain evidence="4 5">DSM 19625</strain>
    </source>
</reference>
<dbReference type="Pfam" id="PF16344">
    <property type="entry name" value="FecR_C"/>
    <property type="match status" value="1"/>
</dbReference>
<dbReference type="InterPro" id="IPR006860">
    <property type="entry name" value="FecR"/>
</dbReference>
<accession>A0A1W2ACB4</accession>
<dbReference type="InterPro" id="IPR032508">
    <property type="entry name" value="FecR_C"/>
</dbReference>
<keyword evidence="1" id="KW-1133">Transmembrane helix</keyword>
<protein>
    <submittedName>
        <fullName evidence="4">FecR family protein</fullName>
    </submittedName>
</protein>
<feature type="domain" description="Protein FecR C-terminal" evidence="3">
    <location>
        <begin position="314"/>
        <end position="375"/>
    </location>
</feature>
<dbReference type="PANTHER" id="PTHR30273:SF2">
    <property type="entry name" value="PROTEIN FECR"/>
    <property type="match status" value="1"/>
</dbReference>
<dbReference type="Proteomes" id="UP000192678">
    <property type="component" value="Unassembled WGS sequence"/>
</dbReference>
<evidence type="ECO:0000259" key="2">
    <source>
        <dbReference type="Pfam" id="PF04773"/>
    </source>
</evidence>
<keyword evidence="1" id="KW-0812">Transmembrane</keyword>
<dbReference type="Pfam" id="PF04773">
    <property type="entry name" value="FecR"/>
    <property type="match status" value="1"/>
</dbReference>
<organism evidence="4 5">
    <name type="scientific">Pedobacter nyackensis</name>
    <dbReference type="NCBI Taxonomy" id="475255"/>
    <lineage>
        <taxon>Bacteria</taxon>
        <taxon>Pseudomonadati</taxon>
        <taxon>Bacteroidota</taxon>
        <taxon>Sphingobacteriia</taxon>
        <taxon>Sphingobacteriales</taxon>
        <taxon>Sphingobacteriaceae</taxon>
        <taxon>Pedobacter</taxon>
    </lineage>
</organism>
<evidence type="ECO:0000256" key="1">
    <source>
        <dbReference type="SAM" id="Phobius"/>
    </source>
</evidence>
<dbReference type="AlphaFoldDB" id="A0A1W2ACB4"/>
<proteinExistence type="predicted"/>
<dbReference type="OrthoDB" id="1099963at2"/>